<dbReference type="OrthoDB" id="2425774at2759"/>
<proteinExistence type="predicted"/>
<evidence type="ECO:0000313" key="3">
    <source>
        <dbReference type="Proteomes" id="UP000439903"/>
    </source>
</evidence>
<sequence>MQNNYNLPENENYNTNNNASTKLWLRKYRKAYLVIPGLEKDISKLYPKRIAYIESITYLTSEEKMKAKWHLAEDCNTENLLRYKEPLHDCNECNNMSYTVSYCDNCFRTSLIKEFKNWSSGNYFIDESIKTAQLRFPLPTRIIEWIPYEDITDIQFKTDGGLSKIFSALWIKGRIDLINHKTFKRLGTTNVILKKLKYSNKSSQKFLNELEVHISFHSRGFHVVPCLGITKDKDDDFILALQKIKMIILYYICERLTSIHSENLCHGDLHPGNLLRNWLYEWFLSDFGISGLPNMSSNQVYDGKRPAIPKEHTHITPEYIILMEKCWNKYPNSRPTIVQMRDFFFDELMKCGQDNKYGSEIIKNYGDGKVIINSNQSSTYTIIEWFDQIEGANLY</sequence>
<dbReference type="Gene3D" id="1.10.510.10">
    <property type="entry name" value="Transferase(Phosphotransferase) domain 1"/>
    <property type="match status" value="2"/>
</dbReference>
<dbReference type="AlphaFoldDB" id="A0A8H4AMP8"/>
<evidence type="ECO:0000313" key="2">
    <source>
        <dbReference type="EMBL" id="KAF0513804.1"/>
    </source>
</evidence>
<name>A0A8H4AMP8_GIGMA</name>
<evidence type="ECO:0000259" key="1">
    <source>
        <dbReference type="SMART" id="SM00220"/>
    </source>
</evidence>
<keyword evidence="3" id="KW-1185">Reference proteome</keyword>
<dbReference type="EMBL" id="WTPW01000414">
    <property type="protein sequence ID" value="KAF0513804.1"/>
    <property type="molecule type" value="Genomic_DNA"/>
</dbReference>
<dbReference type="SUPFAM" id="SSF56112">
    <property type="entry name" value="Protein kinase-like (PK-like)"/>
    <property type="match status" value="1"/>
</dbReference>
<keyword evidence="2" id="KW-0418">Kinase</keyword>
<dbReference type="Proteomes" id="UP000439903">
    <property type="component" value="Unassembled WGS sequence"/>
</dbReference>
<reference evidence="2 3" key="1">
    <citation type="journal article" date="2019" name="Environ. Microbiol.">
        <title>At the nexus of three kingdoms: the genome of the mycorrhizal fungus Gigaspora margarita provides insights into plant, endobacterial and fungal interactions.</title>
        <authorList>
            <person name="Venice F."/>
            <person name="Ghignone S."/>
            <person name="Salvioli di Fossalunga A."/>
            <person name="Amselem J."/>
            <person name="Novero M."/>
            <person name="Xianan X."/>
            <person name="Sedzielewska Toro K."/>
            <person name="Morin E."/>
            <person name="Lipzen A."/>
            <person name="Grigoriev I.V."/>
            <person name="Henrissat B."/>
            <person name="Martin F.M."/>
            <person name="Bonfante P."/>
        </authorList>
    </citation>
    <scope>NUCLEOTIDE SEQUENCE [LARGE SCALE GENOMIC DNA]</scope>
    <source>
        <strain evidence="2 3">BEG34</strain>
    </source>
</reference>
<comment type="caution">
    <text evidence="2">The sequence shown here is derived from an EMBL/GenBank/DDBJ whole genome shotgun (WGS) entry which is preliminary data.</text>
</comment>
<dbReference type="SMART" id="SM00220">
    <property type="entry name" value="S_TKc"/>
    <property type="match status" value="1"/>
</dbReference>
<accession>A0A8H4AMP8</accession>
<dbReference type="GO" id="GO:0004672">
    <property type="term" value="F:protein kinase activity"/>
    <property type="evidence" value="ECO:0007669"/>
    <property type="project" value="InterPro"/>
</dbReference>
<feature type="domain" description="Protein kinase" evidence="1">
    <location>
        <begin position="151"/>
        <end position="345"/>
    </location>
</feature>
<dbReference type="InterPro" id="IPR000719">
    <property type="entry name" value="Prot_kinase_dom"/>
</dbReference>
<dbReference type="InterPro" id="IPR011009">
    <property type="entry name" value="Kinase-like_dom_sf"/>
</dbReference>
<keyword evidence="2" id="KW-0808">Transferase</keyword>
<organism evidence="2 3">
    <name type="scientific">Gigaspora margarita</name>
    <dbReference type="NCBI Taxonomy" id="4874"/>
    <lineage>
        <taxon>Eukaryota</taxon>
        <taxon>Fungi</taxon>
        <taxon>Fungi incertae sedis</taxon>
        <taxon>Mucoromycota</taxon>
        <taxon>Glomeromycotina</taxon>
        <taxon>Glomeromycetes</taxon>
        <taxon>Diversisporales</taxon>
        <taxon>Gigasporaceae</taxon>
        <taxon>Gigaspora</taxon>
    </lineage>
</organism>
<gene>
    <name evidence="2" type="ORF">F8M41_017756</name>
</gene>
<dbReference type="GO" id="GO:0005524">
    <property type="term" value="F:ATP binding"/>
    <property type="evidence" value="ECO:0007669"/>
    <property type="project" value="InterPro"/>
</dbReference>
<protein>
    <submittedName>
        <fullName evidence="2">Kinase-like protein</fullName>
    </submittedName>
</protein>